<evidence type="ECO:0000313" key="2">
    <source>
        <dbReference type="Proteomes" id="UP000292452"/>
    </source>
</evidence>
<protein>
    <submittedName>
        <fullName evidence="1">Uncharacterized protein</fullName>
    </submittedName>
</protein>
<comment type="caution">
    <text evidence="1">The sequence shown here is derived from an EMBL/GenBank/DDBJ whole genome shotgun (WGS) entry which is preliminary data.</text>
</comment>
<dbReference type="AlphaFoldDB" id="A0A4Q9HSL2"/>
<organism evidence="1 2">
    <name type="scientific">Streptomyces kasugaensis</name>
    <dbReference type="NCBI Taxonomy" id="1946"/>
    <lineage>
        <taxon>Bacteria</taxon>
        <taxon>Bacillati</taxon>
        <taxon>Actinomycetota</taxon>
        <taxon>Actinomycetes</taxon>
        <taxon>Kitasatosporales</taxon>
        <taxon>Streptomycetaceae</taxon>
        <taxon>Streptomyces</taxon>
    </lineage>
</organism>
<gene>
    <name evidence="1" type="ORF">EYS09_19765</name>
</gene>
<name>A0A4Q9HSL2_STRKA</name>
<dbReference type="EMBL" id="SIXH01000173">
    <property type="protein sequence ID" value="TBO57992.1"/>
    <property type="molecule type" value="Genomic_DNA"/>
</dbReference>
<dbReference type="SUPFAM" id="SSF57938">
    <property type="entry name" value="DnaJ/Hsp40 cysteine-rich domain"/>
    <property type="match status" value="1"/>
</dbReference>
<dbReference type="InterPro" id="IPR036410">
    <property type="entry name" value="HSP_DnaJ_Cys-rich_dom_sf"/>
</dbReference>
<reference evidence="1 2" key="1">
    <citation type="submission" date="2019-02" db="EMBL/GenBank/DDBJ databases">
        <title>Draft Genome Sequence of Streptomyces sp. AM-2504, identified by 16S rRNA comparative analysis as a Streptomyces Kasugaensis strain.</title>
        <authorList>
            <person name="Napolioni V."/>
            <person name="Giuliodori A.M."/>
            <person name="Spurio R."/>
            <person name="Fabbretti A."/>
        </authorList>
    </citation>
    <scope>NUCLEOTIDE SEQUENCE [LARGE SCALE GENOMIC DNA]</scope>
    <source>
        <strain evidence="1 2">AM-2504</strain>
    </source>
</reference>
<accession>A0A4Q9HSL2</accession>
<dbReference type="OrthoDB" id="4274265at2"/>
<sequence>MPVTEREYTPESEPTGATCRWCHGTGAVQNTYAYVPGVNPFGNDAQTVARMGACKHCRGTGTYHSALDPTLENWRRDAS</sequence>
<proteinExistence type="predicted"/>
<dbReference type="Proteomes" id="UP000292452">
    <property type="component" value="Unassembled WGS sequence"/>
</dbReference>
<evidence type="ECO:0000313" key="1">
    <source>
        <dbReference type="EMBL" id="TBO57992.1"/>
    </source>
</evidence>
<keyword evidence="2" id="KW-1185">Reference proteome</keyword>